<dbReference type="GeneID" id="91413228"/>
<organism evidence="1 2">
    <name type="scientific">Streptomyces goshikiensis</name>
    <dbReference type="NCBI Taxonomy" id="1942"/>
    <lineage>
        <taxon>Bacteria</taxon>
        <taxon>Bacillati</taxon>
        <taxon>Actinomycetota</taxon>
        <taxon>Actinomycetes</taxon>
        <taxon>Kitasatosporales</taxon>
        <taxon>Streptomycetaceae</taxon>
        <taxon>Streptomyces</taxon>
    </lineage>
</organism>
<dbReference type="RefSeq" id="WP_124290556.1">
    <property type="nucleotide sequence ID" value="NZ_CP108057.1"/>
</dbReference>
<proteinExistence type="predicted"/>
<dbReference type="Proteomes" id="UP001432075">
    <property type="component" value="Chromosome"/>
</dbReference>
<name>A0ABZ1RE18_9ACTN</name>
<gene>
    <name evidence="1" type="ORF">OHU17_03885</name>
</gene>
<evidence type="ECO:0000313" key="2">
    <source>
        <dbReference type="Proteomes" id="UP001432075"/>
    </source>
</evidence>
<protein>
    <submittedName>
        <fullName evidence="1">Uncharacterized protein</fullName>
    </submittedName>
</protein>
<sequence>MTDHHPAGPGDGQDVDVLGPYLEVLRARLTGERFEVLIRAVQTTCALLAEDQETVLKVPAATELAPDLQREYLSLMAVMITGHLDHRLVEIAAPDGGRGWAVVDNTRPYPARPADVRSS</sequence>
<evidence type="ECO:0000313" key="1">
    <source>
        <dbReference type="EMBL" id="WUO45022.1"/>
    </source>
</evidence>
<dbReference type="EMBL" id="CP108057">
    <property type="protein sequence ID" value="WUO45022.1"/>
    <property type="molecule type" value="Genomic_DNA"/>
</dbReference>
<reference evidence="1" key="1">
    <citation type="submission" date="2022-10" db="EMBL/GenBank/DDBJ databases">
        <title>The complete genomes of actinobacterial strains from the NBC collection.</title>
        <authorList>
            <person name="Joergensen T.S."/>
            <person name="Alvarez Arevalo M."/>
            <person name="Sterndorff E.B."/>
            <person name="Faurdal D."/>
            <person name="Vuksanovic O."/>
            <person name="Mourched A.-S."/>
            <person name="Charusanti P."/>
            <person name="Shaw S."/>
            <person name="Blin K."/>
            <person name="Weber T."/>
        </authorList>
    </citation>
    <scope>NUCLEOTIDE SEQUENCE</scope>
    <source>
        <strain evidence="1">NBC_00283</strain>
    </source>
</reference>
<accession>A0ABZ1RE18</accession>
<keyword evidence="2" id="KW-1185">Reference proteome</keyword>